<accession>S3C8C5</accession>
<reference evidence="2 3" key="1">
    <citation type="journal article" date="2013" name="BMC Genomics">
        <title>The genome and transcriptome of the pine saprophyte Ophiostoma piceae, and a comparison with the bark beetle-associated pine pathogen Grosmannia clavigera.</title>
        <authorList>
            <person name="Haridas S."/>
            <person name="Wang Y."/>
            <person name="Lim L."/>
            <person name="Massoumi Alamouti S."/>
            <person name="Jackman S."/>
            <person name="Docking R."/>
            <person name="Robertson G."/>
            <person name="Birol I."/>
            <person name="Bohlmann J."/>
            <person name="Breuil C."/>
        </authorList>
    </citation>
    <scope>NUCLEOTIDE SEQUENCE [LARGE SCALE GENOMIC DNA]</scope>
    <source>
        <strain evidence="2 3">UAMH 11346</strain>
    </source>
</reference>
<dbReference type="InterPro" id="IPR043129">
    <property type="entry name" value="ATPase_NBD"/>
</dbReference>
<dbReference type="InterPro" id="IPR045079">
    <property type="entry name" value="Oxoprolinase-like"/>
</dbReference>
<feature type="domain" description="Hydantoinase A/oxoprolinase" evidence="1">
    <location>
        <begin position="74"/>
        <end position="246"/>
    </location>
</feature>
<organism evidence="2 3">
    <name type="scientific">Ophiostoma piceae (strain UAMH 11346)</name>
    <name type="common">Sap stain fungus</name>
    <dbReference type="NCBI Taxonomy" id="1262450"/>
    <lineage>
        <taxon>Eukaryota</taxon>
        <taxon>Fungi</taxon>
        <taxon>Dikarya</taxon>
        <taxon>Ascomycota</taxon>
        <taxon>Pezizomycotina</taxon>
        <taxon>Sordariomycetes</taxon>
        <taxon>Sordariomycetidae</taxon>
        <taxon>Ophiostomatales</taxon>
        <taxon>Ophiostomataceae</taxon>
        <taxon>Ophiostoma</taxon>
    </lineage>
</organism>
<protein>
    <submittedName>
        <fullName evidence="2">Hydantoinase</fullName>
    </submittedName>
</protein>
<name>S3C8C5_OPHP1</name>
<evidence type="ECO:0000313" key="3">
    <source>
        <dbReference type="Proteomes" id="UP000016923"/>
    </source>
</evidence>
<dbReference type="eggNOG" id="ENOG502QQBE">
    <property type="taxonomic scope" value="Eukaryota"/>
</dbReference>
<dbReference type="GO" id="GO:0016787">
    <property type="term" value="F:hydrolase activity"/>
    <property type="evidence" value="ECO:0007669"/>
    <property type="project" value="InterPro"/>
</dbReference>
<keyword evidence="3" id="KW-1185">Reference proteome</keyword>
<evidence type="ECO:0000259" key="1">
    <source>
        <dbReference type="Pfam" id="PF01968"/>
    </source>
</evidence>
<dbReference type="OrthoDB" id="5404895at2759"/>
<gene>
    <name evidence="2" type="ORF">F503_06751</name>
</gene>
<dbReference type="Pfam" id="PF01968">
    <property type="entry name" value="Hydantoinase_A"/>
    <property type="match status" value="1"/>
</dbReference>
<dbReference type="OMA" id="DIMTSIR"/>
<dbReference type="EMBL" id="KE148178">
    <property type="protein sequence ID" value="EPE02458.1"/>
    <property type="molecule type" value="Genomic_DNA"/>
</dbReference>
<evidence type="ECO:0000313" key="2">
    <source>
        <dbReference type="EMBL" id="EPE02458.1"/>
    </source>
</evidence>
<dbReference type="SUPFAM" id="SSF53067">
    <property type="entry name" value="Actin-like ATPase domain"/>
    <property type="match status" value="1"/>
</dbReference>
<proteinExistence type="predicted"/>
<dbReference type="InterPro" id="IPR002821">
    <property type="entry name" value="Hydantoinase_A"/>
</dbReference>
<dbReference type="VEuPathDB" id="FungiDB:F503_06751"/>
<dbReference type="AlphaFoldDB" id="S3C8C5"/>
<dbReference type="Proteomes" id="UP000016923">
    <property type="component" value="Unassembled WGS sequence"/>
</dbReference>
<dbReference type="HOGENOM" id="CLU_007154_1_1_1"/>
<dbReference type="PANTHER" id="PTHR11365:SF10">
    <property type="entry name" value="HYDANTOINASE_OXOPROLINASE"/>
    <property type="match status" value="1"/>
</dbReference>
<sequence length="328" mass="34296">MCARSPAIFRAAKKAADDNKAAGITNVAVIGVYATIDTVYRQEDTVRDILQSALGPTVNITISRDVAGLGFIERENASVLNATILPLAQLTIRQFQKSLTSLGISDSLWQSDQLINSDDTAKLPISMFLSGPTNSVTGTVFLADRKSLASHGALVLDIGGTTSDVCCVEPAGLPRPAAAFAYHAGIRTNFTIPDLQSIGIGGGSIIRLGGDSVTVGPDSVGKDIAVKERSFGGNFLTTTDIMVAAGQENIGNRVLLSDISIADIESVQMQIKSHLEQVIDGMKLSEQDVTLILVGDGSIICPLALNGISDIKRPPYSQVANAVGAAMA</sequence>
<dbReference type="PANTHER" id="PTHR11365">
    <property type="entry name" value="5-OXOPROLINASE RELATED"/>
    <property type="match status" value="1"/>
</dbReference>